<dbReference type="GO" id="GO:0009982">
    <property type="term" value="F:pseudouridine synthase activity"/>
    <property type="evidence" value="ECO:0000318"/>
    <property type="project" value="GO_Central"/>
</dbReference>
<dbReference type="Pfam" id="PF01142">
    <property type="entry name" value="TruD"/>
    <property type="match status" value="1"/>
</dbReference>
<dbReference type="GO" id="GO:0005634">
    <property type="term" value="C:nucleus"/>
    <property type="evidence" value="ECO:0000318"/>
    <property type="project" value="GO_Central"/>
</dbReference>
<dbReference type="NCBIfam" id="TIGR00094">
    <property type="entry name" value="tRNA_TruD_broad"/>
    <property type="match status" value="1"/>
</dbReference>
<dbReference type="STRING" id="29655.A0A0K9PWZ5"/>
<protein>
    <recommendedName>
        <fullName evidence="4">TRUD domain-containing protein</fullName>
    </recommendedName>
</protein>
<reference evidence="6" key="1">
    <citation type="journal article" date="2016" name="Nature">
        <title>The genome of the seagrass Zostera marina reveals angiosperm adaptation to the sea.</title>
        <authorList>
            <person name="Olsen J.L."/>
            <person name="Rouze P."/>
            <person name="Verhelst B."/>
            <person name="Lin Y.-C."/>
            <person name="Bayer T."/>
            <person name="Collen J."/>
            <person name="Dattolo E."/>
            <person name="De Paoli E."/>
            <person name="Dittami S."/>
            <person name="Maumus F."/>
            <person name="Michel G."/>
            <person name="Kersting A."/>
            <person name="Lauritano C."/>
            <person name="Lohaus R."/>
            <person name="Toepel M."/>
            <person name="Tonon T."/>
            <person name="Vanneste K."/>
            <person name="Amirebrahimi M."/>
            <person name="Brakel J."/>
            <person name="Bostroem C."/>
            <person name="Chovatia M."/>
            <person name="Grimwood J."/>
            <person name="Jenkins J.W."/>
            <person name="Jueterbock A."/>
            <person name="Mraz A."/>
            <person name="Stam W.T."/>
            <person name="Tice H."/>
            <person name="Bornberg-Bauer E."/>
            <person name="Green P.J."/>
            <person name="Pearson G.A."/>
            <person name="Procaccini G."/>
            <person name="Duarte C.M."/>
            <person name="Schmutz J."/>
            <person name="Reusch T.B.H."/>
            <person name="Van de Peer Y."/>
        </authorList>
    </citation>
    <scope>NUCLEOTIDE SEQUENCE [LARGE SCALE GENOMIC DNA]</scope>
    <source>
        <strain evidence="6">cv. Finnish</strain>
    </source>
</reference>
<feature type="region of interest" description="Disordered" evidence="3">
    <location>
        <begin position="197"/>
        <end position="225"/>
    </location>
</feature>
<comment type="caution">
    <text evidence="5">The sequence shown here is derived from an EMBL/GenBank/DDBJ whole genome shotgun (WGS) entry which is preliminary data.</text>
</comment>
<name>A0A0K9PWZ5_ZOSMR</name>
<dbReference type="AlphaFoldDB" id="A0A0K9PWZ5"/>
<dbReference type="OrthoDB" id="447290at2759"/>
<dbReference type="PROSITE" id="PS50984">
    <property type="entry name" value="TRUD"/>
    <property type="match status" value="1"/>
</dbReference>
<proteinExistence type="inferred from homology"/>
<evidence type="ECO:0000313" key="6">
    <source>
        <dbReference type="Proteomes" id="UP000036987"/>
    </source>
</evidence>
<dbReference type="InterPro" id="IPR011760">
    <property type="entry name" value="PsdUridine_synth_TruD_insert"/>
</dbReference>
<dbReference type="InterPro" id="IPR042214">
    <property type="entry name" value="TruD_catalytic"/>
</dbReference>
<dbReference type="PANTHER" id="PTHR13326:SF21">
    <property type="entry name" value="PSEUDOURIDYLATE SYNTHASE PUS7L"/>
    <property type="match status" value="1"/>
</dbReference>
<keyword evidence="6" id="KW-1185">Reference proteome</keyword>
<dbReference type="GO" id="GO:0001522">
    <property type="term" value="P:pseudouridine synthesis"/>
    <property type="evidence" value="ECO:0000318"/>
    <property type="project" value="GO_Central"/>
</dbReference>
<dbReference type="SUPFAM" id="SSF55120">
    <property type="entry name" value="Pseudouridine synthase"/>
    <property type="match status" value="1"/>
</dbReference>
<evidence type="ECO:0000256" key="3">
    <source>
        <dbReference type="SAM" id="MobiDB-lite"/>
    </source>
</evidence>
<dbReference type="OMA" id="WINYFGH"/>
<dbReference type="PANTHER" id="PTHR13326">
    <property type="entry name" value="TRNA PSEUDOURIDINE SYNTHASE D"/>
    <property type="match status" value="1"/>
</dbReference>
<dbReference type="GO" id="GO:0003723">
    <property type="term" value="F:RNA binding"/>
    <property type="evidence" value="ECO:0007669"/>
    <property type="project" value="InterPro"/>
</dbReference>
<keyword evidence="2" id="KW-0413">Isomerase</keyword>
<dbReference type="Proteomes" id="UP000036987">
    <property type="component" value="Unassembled WGS sequence"/>
</dbReference>
<organism evidence="5 6">
    <name type="scientific">Zostera marina</name>
    <name type="common">Eelgrass</name>
    <dbReference type="NCBI Taxonomy" id="29655"/>
    <lineage>
        <taxon>Eukaryota</taxon>
        <taxon>Viridiplantae</taxon>
        <taxon>Streptophyta</taxon>
        <taxon>Embryophyta</taxon>
        <taxon>Tracheophyta</taxon>
        <taxon>Spermatophyta</taxon>
        <taxon>Magnoliopsida</taxon>
        <taxon>Liliopsida</taxon>
        <taxon>Zosteraceae</taxon>
        <taxon>Zostera</taxon>
    </lineage>
</organism>
<dbReference type="FunFam" id="3.30.2350.20:FF:000006">
    <property type="entry name" value="Multisubstrate pseudouridine synthase 7"/>
    <property type="match status" value="1"/>
</dbReference>
<dbReference type="Gene3D" id="3.30.2350.20">
    <property type="entry name" value="TruD, catalytic domain"/>
    <property type="match status" value="2"/>
</dbReference>
<comment type="similarity">
    <text evidence="1">Belongs to the pseudouridine synthase TruD family.</text>
</comment>
<accession>A0A0K9PWZ5</accession>
<dbReference type="InterPro" id="IPR001656">
    <property type="entry name" value="PsdUridine_synth_TruD"/>
</dbReference>
<evidence type="ECO:0000313" key="5">
    <source>
        <dbReference type="EMBL" id="KMZ72767.1"/>
    </source>
</evidence>
<dbReference type="CDD" id="cd02576">
    <property type="entry name" value="PseudoU_synth_ScPUS7"/>
    <property type="match status" value="1"/>
</dbReference>
<dbReference type="Pfam" id="PF23943">
    <property type="entry name" value="PUS7L_N"/>
    <property type="match status" value="1"/>
</dbReference>
<dbReference type="EMBL" id="LFYR01000620">
    <property type="protein sequence ID" value="KMZ72767.1"/>
    <property type="molecule type" value="Genomic_DNA"/>
</dbReference>
<evidence type="ECO:0000259" key="4">
    <source>
        <dbReference type="PROSITE" id="PS50984"/>
    </source>
</evidence>
<dbReference type="InterPro" id="IPR020103">
    <property type="entry name" value="PsdUridine_synth_cat_dom_sf"/>
</dbReference>
<dbReference type="InterPro" id="IPR056963">
    <property type="entry name" value="PUS7L_N"/>
</dbReference>
<dbReference type="PIRSF" id="PIRSF037016">
    <property type="entry name" value="Pseudouridin_synth_euk_prd"/>
    <property type="match status" value="1"/>
</dbReference>
<feature type="domain" description="TRUD" evidence="4">
    <location>
        <begin position="348"/>
        <end position="609"/>
    </location>
</feature>
<sequence length="716" mass="80588">MWIATKTTPKPYYSLHSHLHCSTVESRRYVVAMAKKNLEESDVGINCYVSSLPGFRAILKQRYADFIVHEVDSNMKVVRLTSFDIPAEDNDEKEEEEKDKNSTDQSFGKEIEAFRLIAGEKDAEMLEGFLKSIGNGAENNSEGPKLIILSPVADKAHRTEVHNFFKKNFKFFITDTVEDSNGIKCVRVRFCLGGEDSRSQCGKKRKGRGGKSSNNDRPFDSRGSDNWPEHLGKFLRFNLCKENKDTQDALGVIGKMLGIQVRSFGFSGTKDKRSVSTQRVTVFKQRVKKLASLNNRLFGIKVGDFSYVNEGLLLGQLFGNHFTITLRGVVTDSKDNVKSAADGLGRNGFINYFGLQRFGSGSIPTHLIGAALLRGEWEDASKLILDPRDGDILFYSFFLILLRYEVREVREYYKKTGDIDKTLRDLPRYLVAERSMLQCLKKCPGNFLQALRAIPRTLRMMYVHSYQSYLWNHAATMRVQKHGTAQVVLGDLVYNKDSPPEKLVQNDIHISEDDSICCMDEISESAASAEDIHHVKIINSDDILEGSYNFDDIVLPLPGSRIIYPENEISDVYRELAKKDSISLCETVHGAKEFSLTSMTGAYRKVFQRPIDFTWELISYSDSTIPLAETDFDAISKTKACSNHLENNESDKKDLSCSLDGVDDPKVQFNSNSDALPTQVALKLGFTLPSSCYATMAIRELLKTSTSVAFHKSLNV</sequence>
<gene>
    <name evidence="5" type="ORF">ZOSMA_15G01060</name>
</gene>
<evidence type="ECO:0000256" key="1">
    <source>
        <dbReference type="ARBA" id="ARBA00007953"/>
    </source>
</evidence>
<evidence type="ECO:0000256" key="2">
    <source>
        <dbReference type="ARBA" id="ARBA00023235"/>
    </source>
</evidence>